<evidence type="ECO:0000256" key="1">
    <source>
        <dbReference type="ARBA" id="ARBA00022741"/>
    </source>
</evidence>
<organism evidence="4 5">
    <name type="scientific">Zasmidium cellare ATCC 36951</name>
    <dbReference type="NCBI Taxonomy" id="1080233"/>
    <lineage>
        <taxon>Eukaryota</taxon>
        <taxon>Fungi</taxon>
        <taxon>Dikarya</taxon>
        <taxon>Ascomycota</taxon>
        <taxon>Pezizomycotina</taxon>
        <taxon>Dothideomycetes</taxon>
        <taxon>Dothideomycetidae</taxon>
        <taxon>Mycosphaerellales</taxon>
        <taxon>Mycosphaerellaceae</taxon>
        <taxon>Zasmidium</taxon>
    </lineage>
</organism>
<feature type="compositionally biased region" description="Polar residues" evidence="3">
    <location>
        <begin position="42"/>
        <end position="59"/>
    </location>
</feature>
<dbReference type="InterPro" id="IPR003578">
    <property type="entry name" value="Small_GTPase_Rho"/>
</dbReference>
<dbReference type="RefSeq" id="XP_033662435.1">
    <property type="nucleotide sequence ID" value="XM_033808800.1"/>
</dbReference>
<dbReference type="Gene3D" id="3.40.50.300">
    <property type="entry name" value="P-loop containing nucleotide triphosphate hydrolases"/>
    <property type="match status" value="1"/>
</dbReference>
<accession>A0A6A6C818</accession>
<dbReference type="GeneID" id="54562072"/>
<dbReference type="InterPro" id="IPR027417">
    <property type="entry name" value="P-loop_NTPase"/>
</dbReference>
<dbReference type="OrthoDB" id="8830751at2759"/>
<proteinExistence type="predicted"/>
<dbReference type="SMART" id="SM00174">
    <property type="entry name" value="RHO"/>
    <property type="match status" value="1"/>
</dbReference>
<dbReference type="Pfam" id="PF00071">
    <property type="entry name" value="Ras"/>
    <property type="match status" value="1"/>
</dbReference>
<dbReference type="GO" id="GO:0007264">
    <property type="term" value="P:small GTPase-mediated signal transduction"/>
    <property type="evidence" value="ECO:0007669"/>
    <property type="project" value="InterPro"/>
</dbReference>
<keyword evidence="5" id="KW-1185">Reference proteome</keyword>
<dbReference type="GO" id="GO:0005525">
    <property type="term" value="F:GTP binding"/>
    <property type="evidence" value="ECO:0007669"/>
    <property type="project" value="UniProtKB-KW"/>
</dbReference>
<dbReference type="InterPro" id="IPR001806">
    <property type="entry name" value="Small_GTPase"/>
</dbReference>
<evidence type="ECO:0000256" key="3">
    <source>
        <dbReference type="SAM" id="MobiDB-lite"/>
    </source>
</evidence>
<keyword evidence="1" id="KW-0547">Nucleotide-binding</keyword>
<name>A0A6A6C818_ZASCE</name>
<evidence type="ECO:0000313" key="4">
    <source>
        <dbReference type="EMBL" id="KAF2161546.1"/>
    </source>
</evidence>
<dbReference type="Proteomes" id="UP000799537">
    <property type="component" value="Unassembled WGS sequence"/>
</dbReference>
<evidence type="ECO:0008006" key="6">
    <source>
        <dbReference type="Google" id="ProtNLM"/>
    </source>
</evidence>
<dbReference type="AlphaFoldDB" id="A0A6A6C818"/>
<dbReference type="EMBL" id="ML993618">
    <property type="protein sequence ID" value="KAF2161546.1"/>
    <property type="molecule type" value="Genomic_DNA"/>
</dbReference>
<evidence type="ECO:0000256" key="2">
    <source>
        <dbReference type="ARBA" id="ARBA00023134"/>
    </source>
</evidence>
<reference evidence="4" key="1">
    <citation type="journal article" date="2020" name="Stud. Mycol.">
        <title>101 Dothideomycetes genomes: a test case for predicting lifestyles and emergence of pathogens.</title>
        <authorList>
            <person name="Haridas S."/>
            <person name="Albert R."/>
            <person name="Binder M."/>
            <person name="Bloem J."/>
            <person name="Labutti K."/>
            <person name="Salamov A."/>
            <person name="Andreopoulos B."/>
            <person name="Baker S."/>
            <person name="Barry K."/>
            <person name="Bills G."/>
            <person name="Bluhm B."/>
            <person name="Cannon C."/>
            <person name="Castanera R."/>
            <person name="Culley D."/>
            <person name="Daum C."/>
            <person name="Ezra D."/>
            <person name="Gonzalez J."/>
            <person name="Henrissat B."/>
            <person name="Kuo A."/>
            <person name="Liang C."/>
            <person name="Lipzen A."/>
            <person name="Lutzoni F."/>
            <person name="Magnuson J."/>
            <person name="Mondo S."/>
            <person name="Nolan M."/>
            <person name="Ohm R."/>
            <person name="Pangilinan J."/>
            <person name="Park H.-J."/>
            <person name="Ramirez L."/>
            <person name="Alfaro M."/>
            <person name="Sun H."/>
            <person name="Tritt A."/>
            <person name="Yoshinaga Y."/>
            <person name="Zwiers L.-H."/>
            <person name="Turgeon B."/>
            <person name="Goodwin S."/>
            <person name="Spatafora J."/>
            <person name="Crous P."/>
            <person name="Grigoriev I."/>
        </authorList>
    </citation>
    <scope>NUCLEOTIDE SEQUENCE</scope>
    <source>
        <strain evidence="4">ATCC 36951</strain>
    </source>
</reference>
<gene>
    <name evidence="4" type="ORF">M409DRAFT_27944</name>
</gene>
<keyword evidence="2" id="KW-0342">GTP-binding</keyword>
<dbReference type="PANTHER" id="PTHR24072">
    <property type="entry name" value="RHO FAMILY GTPASE"/>
    <property type="match status" value="1"/>
</dbReference>
<dbReference type="SUPFAM" id="SSF52540">
    <property type="entry name" value="P-loop containing nucleoside triphosphate hydrolases"/>
    <property type="match status" value="1"/>
</dbReference>
<dbReference type="SMART" id="SM00175">
    <property type="entry name" value="RAB"/>
    <property type="match status" value="1"/>
</dbReference>
<evidence type="ECO:0000313" key="5">
    <source>
        <dbReference type="Proteomes" id="UP000799537"/>
    </source>
</evidence>
<protein>
    <recommendedName>
        <fullName evidence="6">G domain-containing protein</fullName>
    </recommendedName>
</protein>
<dbReference type="PROSITE" id="PS51419">
    <property type="entry name" value="RAB"/>
    <property type="match status" value="1"/>
</dbReference>
<dbReference type="GO" id="GO:0003924">
    <property type="term" value="F:GTPase activity"/>
    <property type="evidence" value="ECO:0007669"/>
    <property type="project" value="InterPro"/>
</dbReference>
<feature type="region of interest" description="Disordered" evidence="3">
    <location>
        <begin position="39"/>
        <end position="59"/>
    </location>
</feature>
<dbReference type="PROSITE" id="PS51420">
    <property type="entry name" value="RHO"/>
    <property type="match status" value="1"/>
</dbReference>
<sequence length="200" mass="21917">MTTSSPNKTCVFIGNGAIGKTCLIKAICGEDLKRAMEDYNPTGRSKTHPTTSVKTRDGSTVTLELRDTPGQDFDHFEKNSPSYVDVEEEISRACAAADLALVCFSITDPVSFGHVRTKWHPRVRHDAAQDVPIILVGLRSNWRNDAGILEMLAKNNKVTTLYDEGRQMFEEIGAVEYVEFAATVPGDADKVVDAVVAALR</sequence>
<dbReference type="PRINTS" id="PR00449">
    <property type="entry name" value="RASTRNSFRMNG"/>
</dbReference>